<evidence type="ECO:0000256" key="1">
    <source>
        <dbReference type="SAM" id="MobiDB-lite"/>
    </source>
</evidence>
<feature type="region of interest" description="Disordered" evidence="1">
    <location>
        <begin position="95"/>
        <end position="127"/>
    </location>
</feature>
<evidence type="ECO:0000313" key="3">
    <source>
        <dbReference type="Proteomes" id="UP000244005"/>
    </source>
</evidence>
<dbReference type="Gramene" id="Mp3g05160.1">
    <property type="protein sequence ID" value="Mp3g05160.1.cds"/>
    <property type="gene ID" value="Mp3g05160"/>
</dbReference>
<gene>
    <name evidence="2" type="ORF">MARPO_0022s0012</name>
</gene>
<dbReference type="EMBL" id="KZ772694">
    <property type="protein sequence ID" value="PTQ43904.1"/>
    <property type="molecule type" value="Genomic_DNA"/>
</dbReference>
<protein>
    <submittedName>
        <fullName evidence="2">Uncharacterized protein</fullName>
    </submittedName>
</protein>
<accession>A0A2R6XCR7</accession>
<evidence type="ECO:0000313" key="2">
    <source>
        <dbReference type="EMBL" id="PTQ43904.1"/>
    </source>
</evidence>
<proteinExistence type="predicted"/>
<dbReference type="AlphaFoldDB" id="A0A2R6XCR7"/>
<organism evidence="2 3">
    <name type="scientific">Marchantia polymorpha</name>
    <name type="common">Common liverwort</name>
    <name type="synonym">Marchantia aquatica</name>
    <dbReference type="NCBI Taxonomy" id="3197"/>
    <lineage>
        <taxon>Eukaryota</taxon>
        <taxon>Viridiplantae</taxon>
        <taxon>Streptophyta</taxon>
        <taxon>Embryophyta</taxon>
        <taxon>Marchantiophyta</taxon>
        <taxon>Marchantiopsida</taxon>
        <taxon>Marchantiidae</taxon>
        <taxon>Marchantiales</taxon>
        <taxon>Marchantiaceae</taxon>
        <taxon>Marchantia</taxon>
    </lineage>
</organism>
<sequence>MMRVVEAIPDYGRRVCRLELLILLAIAFLLSERGLFPSEAYSEDSTADLKLQPSKGCRSLRPKSFHHLEDPSSLIHMDVIVEKFPSELHGRRILAESASSSMDTSSDVLVAGQGPPVSPNPPPSNTP</sequence>
<dbReference type="Proteomes" id="UP000244005">
    <property type="component" value="Unassembled WGS sequence"/>
</dbReference>
<feature type="compositionally biased region" description="Pro residues" evidence="1">
    <location>
        <begin position="116"/>
        <end position="127"/>
    </location>
</feature>
<keyword evidence="3" id="KW-1185">Reference proteome</keyword>
<name>A0A2R6XCR7_MARPO</name>
<feature type="compositionally biased region" description="Low complexity" evidence="1">
    <location>
        <begin position="97"/>
        <end position="106"/>
    </location>
</feature>
<reference evidence="3" key="1">
    <citation type="journal article" date="2017" name="Cell">
        <title>Insights into land plant evolution garnered from the Marchantia polymorpha genome.</title>
        <authorList>
            <person name="Bowman J.L."/>
            <person name="Kohchi T."/>
            <person name="Yamato K.T."/>
            <person name="Jenkins J."/>
            <person name="Shu S."/>
            <person name="Ishizaki K."/>
            <person name="Yamaoka S."/>
            <person name="Nishihama R."/>
            <person name="Nakamura Y."/>
            <person name="Berger F."/>
            <person name="Adam C."/>
            <person name="Aki S.S."/>
            <person name="Althoff F."/>
            <person name="Araki T."/>
            <person name="Arteaga-Vazquez M.A."/>
            <person name="Balasubrmanian S."/>
            <person name="Barry K."/>
            <person name="Bauer D."/>
            <person name="Boehm C.R."/>
            <person name="Briginshaw L."/>
            <person name="Caballero-Perez J."/>
            <person name="Catarino B."/>
            <person name="Chen F."/>
            <person name="Chiyoda S."/>
            <person name="Chovatia M."/>
            <person name="Davies K.M."/>
            <person name="Delmans M."/>
            <person name="Demura T."/>
            <person name="Dierschke T."/>
            <person name="Dolan L."/>
            <person name="Dorantes-Acosta A.E."/>
            <person name="Eklund D.M."/>
            <person name="Florent S.N."/>
            <person name="Flores-Sandoval E."/>
            <person name="Fujiyama A."/>
            <person name="Fukuzawa H."/>
            <person name="Galik B."/>
            <person name="Grimanelli D."/>
            <person name="Grimwood J."/>
            <person name="Grossniklaus U."/>
            <person name="Hamada T."/>
            <person name="Haseloff J."/>
            <person name="Hetherington A.J."/>
            <person name="Higo A."/>
            <person name="Hirakawa Y."/>
            <person name="Hundley H.N."/>
            <person name="Ikeda Y."/>
            <person name="Inoue K."/>
            <person name="Inoue S.I."/>
            <person name="Ishida S."/>
            <person name="Jia Q."/>
            <person name="Kakita M."/>
            <person name="Kanazawa T."/>
            <person name="Kawai Y."/>
            <person name="Kawashima T."/>
            <person name="Kennedy M."/>
            <person name="Kinose K."/>
            <person name="Kinoshita T."/>
            <person name="Kohara Y."/>
            <person name="Koide E."/>
            <person name="Komatsu K."/>
            <person name="Kopischke S."/>
            <person name="Kubo M."/>
            <person name="Kyozuka J."/>
            <person name="Lagercrantz U."/>
            <person name="Lin S.S."/>
            <person name="Lindquist E."/>
            <person name="Lipzen A.M."/>
            <person name="Lu C.W."/>
            <person name="De Luna E."/>
            <person name="Martienssen R.A."/>
            <person name="Minamino N."/>
            <person name="Mizutani M."/>
            <person name="Mizutani M."/>
            <person name="Mochizuki N."/>
            <person name="Monte I."/>
            <person name="Mosher R."/>
            <person name="Nagasaki H."/>
            <person name="Nakagami H."/>
            <person name="Naramoto S."/>
            <person name="Nishitani K."/>
            <person name="Ohtani M."/>
            <person name="Okamoto T."/>
            <person name="Okumura M."/>
            <person name="Phillips J."/>
            <person name="Pollak B."/>
            <person name="Reinders A."/>
            <person name="Rovekamp M."/>
            <person name="Sano R."/>
            <person name="Sawa S."/>
            <person name="Schmid M.W."/>
            <person name="Shirakawa M."/>
            <person name="Solano R."/>
            <person name="Spunde A."/>
            <person name="Suetsugu N."/>
            <person name="Sugano S."/>
            <person name="Sugiyama A."/>
            <person name="Sun R."/>
            <person name="Suzuki Y."/>
            <person name="Takenaka M."/>
            <person name="Takezawa D."/>
            <person name="Tomogane H."/>
            <person name="Tsuzuki M."/>
            <person name="Ueda T."/>
            <person name="Umeda M."/>
            <person name="Ward J.M."/>
            <person name="Watanabe Y."/>
            <person name="Yazaki K."/>
            <person name="Yokoyama R."/>
            <person name="Yoshitake Y."/>
            <person name="Yotsui I."/>
            <person name="Zachgo S."/>
            <person name="Schmutz J."/>
        </authorList>
    </citation>
    <scope>NUCLEOTIDE SEQUENCE [LARGE SCALE GENOMIC DNA]</scope>
    <source>
        <strain evidence="3">Tak-1</strain>
    </source>
</reference>